<feature type="domain" description="Ribbon-helix-helix" evidence="1">
    <location>
        <begin position="26"/>
        <end position="89"/>
    </location>
</feature>
<proteinExistence type="predicted"/>
<dbReference type="Gene3D" id="1.10.3990.20">
    <property type="entry name" value="protein bp1543"/>
    <property type="match status" value="1"/>
</dbReference>
<keyword evidence="3" id="KW-1185">Reference proteome</keyword>
<evidence type="ECO:0000313" key="2">
    <source>
        <dbReference type="EMBL" id="EKV26273.1"/>
    </source>
</evidence>
<gene>
    <name evidence="2" type="ORF">C882_2851</name>
</gene>
<accession>K9H6N6</accession>
<comment type="caution">
    <text evidence="2">The sequence shown here is derived from an EMBL/GenBank/DDBJ whole genome shotgun (WGS) entry which is preliminary data.</text>
</comment>
<dbReference type="Pfam" id="PF13467">
    <property type="entry name" value="RHH_4"/>
    <property type="match status" value="1"/>
</dbReference>
<dbReference type="PATRIC" id="fig|1238182.3.peg.4402"/>
<organism evidence="2 3">
    <name type="scientific">Caenispirillum salinarum AK4</name>
    <dbReference type="NCBI Taxonomy" id="1238182"/>
    <lineage>
        <taxon>Bacteria</taxon>
        <taxon>Pseudomonadati</taxon>
        <taxon>Pseudomonadota</taxon>
        <taxon>Alphaproteobacteria</taxon>
        <taxon>Rhodospirillales</taxon>
        <taxon>Novispirillaceae</taxon>
        <taxon>Caenispirillum</taxon>
    </lineage>
</organism>
<protein>
    <recommendedName>
        <fullName evidence="1">Ribbon-helix-helix domain-containing protein</fullName>
    </recommendedName>
</protein>
<dbReference type="STRING" id="1238182.C882_2851"/>
<name>K9H6N6_9PROT</name>
<dbReference type="Proteomes" id="UP000009881">
    <property type="component" value="Unassembled WGS sequence"/>
</dbReference>
<dbReference type="RefSeq" id="WP_009542842.1">
    <property type="nucleotide sequence ID" value="NZ_ANHY01000033.1"/>
</dbReference>
<dbReference type="InterPro" id="IPR027373">
    <property type="entry name" value="RHH_dom"/>
</dbReference>
<dbReference type="EMBL" id="ANHY01000033">
    <property type="protein sequence ID" value="EKV26273.1"/>
    <property type="molecule type" value="Genomic_DNA"/>
</dbReference>
<evidence type="ECO:0000313" key="3">
    <source>
        <dbReference type="Proteomes" id="UP000009881"/>
    </source>
</evidence>
<evidence type="ECO:0000259" key="1">
    <source>
        <dbReference type="Pfam" id="PF13467"/>
    </source>
</evidence>
<dbReference type="eggNOG" id="COG4321">
    <property type="taxonomic scope" value="Bacteria"/>
</dbReference>
<sequence>MSERIPPHVDSGVAALLAEAPAGGVVKRSVTIAGHRTSVSLEAPFWDALQAIARSERTTVTALVTAVDSRRDQMAGNLSSALRVFCLRWTQSKAGTLE</sequence>
<dbReference type="AlphaFoldDB" id="K9H6N6"/>
<reference evidence="2 3" key="1">
    <citation type="journal article" date="2013" name="Genome Announc.">
        <title>Draft Genome Sequence of an Alphaproteobacterium, Caenispirillum salinarum AK4(T), Isolated from a Solar Saltern.</title>
        <authorList>
            <person name="Khatri I."/>
            <person name="Singh A."/>
            <person name="Korpole S."/>
            <person name="Pinnaka A.K."/>
            <person name="Subramanian S."/>
        </authorList>
    </citation>
    <scope>NUCLEOTIDE SEQUENCE [LARGE SCALE GENOMIC DNA]</scope>
    <source>
        <strain evidence="2 3">AK4</strain>
    </source>
</reference>
<dbReference type="InterPro" id="IPR038268">
    <property type="entry name" value="RHH_sf"/>
</dbReference>